<reference evidence="2" key="1">
    <citation type="journal article" date="2023" name="Proc. Natl. Acad. Sci. U.S.A.">
        <title>Genomic and structural basis for evolution of tropane alkaloid biosynthesis.</title>
        <authorList>
            <person name="Wanga Y.-J."/>
            <person name="Taina T."/>
            <person name="Yua J.-Y."/>
            <person name="Lia J."/>
            <person name="Xua B."/>
            <person name="Chenc J."/>
            <person name="D'Auriad J.C."/>
            <person name="Huanga J.-P."/>
            <person name="Huanga S.-X."/>
        </authorList>
    </citation>
    <scope>NUCLEOTIDE SEQUENCE [LARGE SCALE GENOMIC DNA]</scope>
    <source>
        <strain evidence="2">cv. KIB-2019</strain>
    </source>
</reference>
<name>A0A9Q1MUX1_9SOLA</name>
<comment type="caution">
    <text evidence="1">The sequence shown here is derived from an EMBL/GenBank/DDBJ whole genome shotgun (WGS) entry which is preliminary data.</text>
</comment>
<accession>A0A9Q1MUX1</accession>
<organism evidence="1 2">
    <name type="scientific">Anisodus acutangulus</name>
    <dbReference type="NCBI Taxonomy" id="402998"/>
    <lineage>
        <taxon>Eukaryota</taxon>
        <taxon>Viridiplantae</taxon>
        <taxon>Streptophyta</taxon>
        <taxon>Embryophyta</taxon>
        <taxon>Tracheophyta</taxon>
        <taxon>Spermatophyta</taxon>
        <taxon>Magnoliopsida</taxon>
        <taxon>eudicotyledons</taxon>
        <taxon>Gunneridae</taxon>
        <taxon>Pentapetalae</taxon>
        <taxon>asterids</taxon>
        <taxon>lamiids</taxon>
        <taxon>Solanales</taxon>
        <taxon>Solanaceae</taxon>
        <taxon>Solanoideae</taxon>
        <taxon>Hyoscyameae</taxon>
        <taxon>Anisodus</taxon>
    </lineage>
</organism>
<dbReference type="OrthoDB" id="911161at2759"/>
<dbReference type="Proteomes" id="UP001152561">
    <property type="component" value="Unassembled WGS sequence"/>
</dbReference>
<dbReference type="PANTHER" id="PTHR36264">
    <property type="entry name" value="SET DOMAIN-CONTAINING PROTEIN"/>
    <property type="match status" value="1"/>
</dbReference>
<dbReference type="EMBL" id="JAJAGQ010000004">
    <property type="protein sequence ID" value="KAJ8566071.1"/>
    <property type="molecule type" value="Genomic_DNA"/>
</dbReference>
<evidence type="ECO:0000313" key="1">
    <source>
        <dbReference type="EMBL" id="KAJ8566071.1"/>
    </source>
</evidence>
<sequence length="175" mass="20484">MAEIKPLVTMKKIFFYNFFPSKAEEEACEANKTPWVATRELIEIRDIYPAPKIDLENPWQIKKTIIHDEVVLRKLVVPFFETFEYILRYWKLDETKSLVNGYGICVNVWDVTPENDPKKYEGGSVCFRKLYNDDYSLSCMELFNDRGLGVGDEVGLYWDPRNSCFMVKLLSKVNA</sequence>
<gene>
    <name evidence="1" type="ORF">K7X08_030548</name>
</gene>
<proteinExistence type="predicted"/>
<keyword evidence="2" id="KW-1185">Reference proteome</keyword>
<dbReference type="PANTHER" id="PTHR36264:SF2">
    <property type="entry name" value="TF-B3 DOMAIN-CONTAINING PROTEIN"/>
    <property type="match status" value="1"/>
</dbReference>
<dbReference type="AlphaFoldDB" id="A0A9Q1MUX1"/>
<evidence type="ECO:0000313" key="2">
    <source>
        <dbReference type="Proteomes" id="UP001152561"/>
    </source>
</evidence>
<protein>
    <submittedName>
        <fullName evidence="1">Uncharacterized protein</fullName>
    </submittedName>
</protein>